<organism evidence="2 3">
    <name type="scientific">Endocarpon pusillum</name>
    <dbReference type="NCBI Taxonomy" id="364733"/>
    <lineage>
        <taxon>Eukaryota</taxon>
        <taxon>Fungi</taxon>
        <taxon>Dikarya</taxon>
        <taxon>Ascomycota</taxon>
        <taxon>Pezizomycotina</taxon>
        <taxon>Eurotiomycetes</taxon>
        <taxon>Chaetothyriomycetidae</taxon>
        <taxon>Verrucariales</taxon>
        <taxon>Verrucariaceae</taxon>
        <taxon>Endocarpon</taxon>
    </lineage>
</organism>
<evidence type="ECO:0000313" key="3">
    <source>
        <dbReference type="Proteomes" id="UP000606974"/>
    </source>
</evidence>
<dbReference type="OrthoDB" id="412788at2759"/>
<evidence type="ECO:0008006" key="4">
    <source>
        <dbReference type="Google" id="ProtNLM"/>
    </source>
</evidence>
<comment type="caution">
    <text evidence="2">The sequence shown here is derived from an EMBL/GenBank/DDBJ whole genome shotgun (WGS) entry which is preliminary data.</text>
</comment>
<accession>A0A8H7A5J0</accession>
<dbReference type="InterPro" id="IPR044053">
    <property type="entry name" value="AsaB-like"/>
</dbReference>
<name>A0A8H7A5J0_9EURO</name>
<dbReference type="GO" id="GO:0016491">
    <property type="term" value="F:oxidoreductase activity"/>
    <property type="evidence" value="ECO:0007669"/>
    <property type="project" value="InterPro"/>
</dbReference>
<gene>
    <name evidence="2" type="ORF">GJ744_005625</name>
</gene>
<sequence>MTGNVQTYTHFLRRDPLYATEKPYSLRLTPPTGFPRTNIKLEKRDIKIRNIRGSGPKPSFDEDGCSLLDLWTEMQHADFDDEEKIKEIYLKEVANCLKTFLGAQHVQIFEHTVRKRHDIFPISTGQPYQYNQPTSIAHVDTTLSWALAMARQLNPDRIEKILKHRVQCVNFWKPLSGPIKDWPLALCSPRTVKPERDFEPCDLVYPDYVVENRQVYHSADYDWFYVSDQRPHEAWVFLQSDTETETKPVMHTSFPLAGADSPISPRESIEARALVYYGGFDDNQTGQQSSAV</sequence>
<proteinExistence type="inferred from homology"/>
<keyword evidence="3" id="KW-1185">Reference proteome</keyword>
<dbReference type="PANTHER" id="PTHR34598">
    <property type="entry name" value="BLL6449 PROTEIN"/>
    <property type="match status" value="1"/>
</dbReference>
<dbReference type="PANTHER" id="PTHR34598:SF3">
    <property type="entry name" value="OXIDOREDUCTASE AN1597"/>
    <property type="match status" value="1"/>
</dbReference>
<reference evidence="2" key="1">
    <citation type="submission" date="2020-02" db="EMBL/GenBank/DDBJ databases">
        <authorList>
            <person name="Palmer J.M."/>
        </authorList>
    </citation>
    <scope>NUCLEOTIDE SEQUENCE</scope>
    <source>
        <strain evidence="2">EPUS1.4</strain>
        <tissue evidence="2">Thallus</tissue>
    </source>
</reference>
<evidence type="ECO:0000256" key="1">
    <source>
        <dbReference type="ARBA" id="ARBA00023604"/>
    </source>
</evidence>
<dbReference type="NCBIfam" id="NF041278">
    <property type="entry name" value="CmcJ_NvfI_EfuI"/>
    <property type="match status" value="1"/>
</dbReference>
<evidence type="ECO:0000313" key="2">
    <source>
        <dbReference type="EMBL" id="KAF7502538.1"/>
    </source>
</evidence>
<dbReference type="Proteomes" id="UP000606974">
    <property type="component" value="Unassembled WGS sequence"/>
</dbReference>
<dbReference type="AlphaFoldDB" id="A0A8H7A5J0"/>
<dbReference type="EMBL" id="JAACFV010000241">
    <property type="protein sequence ID" value="KAF7502538.1"/>
    <property type="molecule type" value="Genomic_DNA"/>
</dbReference>
<protein>
    <recommendedName>
        <fullName evidence="4">Methyltransferase</fullName>
    </recommendedName>
</protein>
<comment type="similarity">
    <text evidence="1">Belongs to the asaB hydroxylase/desaturase family.</text>
</comment>